<reference evidence="2" key="1">
    <citation type="journal article" date="2022" name="Mol. Ecol. Resour.">
        <title>The genomes of chicory, endive, great burdock and yacon provide insights into Asteraceae palaeo-polyploidization history and plant inulin production.</title>
        <authorList>
            <person name="Fan W."/>
            <person name="Wang S."/>
            <person name="Wang H."/>
            <person name="Wang A."/>
            <person name="Jiang F."/>
            <person name="Liu H."/>
            <person name="Zhao H."/>
            <person name="Xu D."/>
            <person name="Zhang Y."/>
        </authorList>
    </citation>
    <scope>NUCLEOTIDE SEQUENCE [LARGE SCALE GENOMIC DNA]</scope>
    <source>
        <strain evidence="2">cv. Niubang</strain>
    </source>
</reference>
<accession>A0ACB9DMP8</accession>
<proteinExistence type="predicted"/>
<reference evidence="1 2" key="2">
    <citation type="journal article" date="2022" name="Mol. Ecol. Resour.">
        <title>The genomes of chicory, endive, great burdock and yacon provide insights into Asteraceae paleo-polyploidization history and plant inulin production.</title>
        <authorList>
            <person name="Fan W."/>
            <person name="Wang S."/>
            <person name="Wang H."/>
            <person name="Wang A."/>
            <person name="Jiang F."/>
            <person name="Liu H."/>
            <person name="Zhao H."/>
            <person name="Xu D."/>
            <person name="Zhang Y."/>
        </authorList>
    </citation>
    <scope>NUCLEOTIDE SEQUENCE [LARGE SCALE GENOMIC DNA]</scope>
    <source>
        <strain evidence="2">cv. Niubang</strain>
    </source>
</reference>
<dbReference type="EMBL" id="CM042049">
    <property type="protein sequence ID" value="KAI3747825.1"/>
    <property type="molecule type" value="Genomic_DNA"/>
</dbReference>
<evidence type="ECO:0000313" key="2">
    <source>
        <dbReference type="Proteomes" id="UP001055879"/>
    </source>
</evidence>
<protein>
    <submittedName>
        <fullName evidence="1">Uncharacterized protein</fullName>
    </submittedName>
</protein>
<keyword evidence="2" id="KW-1185">Reference proteome</keyword>
<evidence type="ECO:0000313" key="1">
    <source>
        <dbReference type="EMBL" id="KAI3747825.1"/>
    </source>
</evidence>
<sequence>MNLPILGLCKEVRRHKFWHRRWGDRPEEDDEAVEVAKRFLKNSPVLIPVYRNYYIPSIPCLAGNPVFYVNGLDVKLWCNDVVGFFQETEFKDGVLRPMRAVNCLSAPVWAATEARRIEFWTELVEVRRDTAVHGGEWWRRNEMGRFMEVVRLRLIDGGWKEDDVDEMMMEMNGGDEKSTSSSSSSSDDGCGGVNKVTEREGVGWHVRVMSERLLRGGWSRGDVVEALGCLTEVSQTEKDPTDEDENGSDGGDSFFDLKQITCSNSLEV</sequence>
<name>A0ACB9DMP8_ARCLA</name>
<gene>
    <name evidence="1" type="ORF">L6452_10502</name>
</gene>
<dbReference type="Proteomes" id="UP001055879">
    <property type="component" value="Linkage Group LG03"/>
</dbReference>
<comment type="caution">
    <text evidence="1">The sequence shown here is derived from an EMBL/GenBank/DDBJ whole genome shotgun (WGS) entry which is preliminary data.</text>
</comment>
<organism evidence="1 2">
    <name type="scientific">Arctium lappa</name>
    <name type="common">Greater burdock</name>
    <name type="synonym">Lappa major</name>
    <dbReference type="NCBI Taxonomy" id="4217"/>
    <lineage>
        <taxon>Eukaryota</taxon>
        <taxon>Viridiplantae</taxon>
        <taxon>Streptophyta</taxon>
        <taxon>Embryophyta</taxon>
        <taxon>Tracheophyta</taxon>
        <taxon>Spermatophyta</taxon>
        <taxon>Magnoliopsida</taxon>
        <taxon>eudicotyledons</taxon>
        <taxon>Gunneridae</taxon>
        <taxon>Pentapetalae</taxon>
        <taxon>asterids</taxon>
        <taxon>campanulids</taxon>
        <taxon>Asterales</taxon>
        <taxon>Asteraceae</taxon>
        <taxon>Carduoideae</taxon>
        <taxon>Cardueae</taxon>
        <taxon>Arctiinae</taxon>
        <taxon>Arctium</taxon>
    </lineage>
</organism>